<gene>
    <name evidence="1" type="ORF">MLD38_015960</name>
</gene>
<sequence length="152" mass="16971">MSPARSLEGHGLPSKHTEAVSLAISKAANATFEEVSANFVKKTDQEHYACNSQHEIDKVRASMERIRTDLLYKMNLMGMKIDKLTDVLNVRLEANEREFRAEIGTTRAEIGTMKAELIAKLEGARYDMIKYFVGTIVSVSALSAAVIRYFVV</sequence>
<comment type="caution">
    <text evidence="1">The sequence shown here is derived from an EMBL/GenBank/DDBJ whole genome shotgun (WGS) entry which is preliminary data.</text>
</comment>
<evidence type="ECO:0000313" key="2">
    <source>
        <dbReference type="Proteomes" id="UP001057402"/>
    </source>
</evidence>
<evidence type="ECO:0000313" key="1">
    <source>
        <dbReference type="EMBL" id="KAI4378487.1"/>
    </source>
</evidence>
<dbReference type="EMBL" id="CM042883">
    <property type="protein sequence ID" value="KAI4378487.1"/>
    <property type="molecule type" value="Genomic_DNA"/>
</dbReference>
<dbReference type="Proteomes" id="UP001057402">
    <property type="component" value="Chromosome 4"/>
</dbReference>
<proteinExistence type="predicted"/>
<name>A0ACB9RRB7_9MYRT</name>
<protein>
    <submittedName>
        <fullName evidence="1">Uncharacterized protein</fullName>
    </submittedName>
</protein>
<accession>A0ACB9RRB7</accession>
<organism evidence="1 2">
    <name type="scientific">Melastoma candidum</name>
    <dbReference type="NCBI Taxonomy" id="119954"/>
    <lineage>
        <taxon>Eukaryota</taxon>
        <taxon>Viridiplantae</taxon>
        <taxon>Streptophyta</taxon>
        <taxon>Embryophyta</taxon>
        <taxon>Tracheophyta</taxon>
        <taxon>Spermatophyta</taxon>
        <taxon>Magnoliopsida</taxon>
        <taxon>eudicotyledons</taxon>
        <taxon>Gunneridae</taxon>
        <taxon>Pentapetalae</taxon>
        <taxon>rosids</taxon>
        <taxon>malvids</taxon>
        <taxon>Myrtales</taxon>
        <taxon>Melastomataceae</taxon>
        <taxon>Melastomatoideae</taxon>
        <taxon>Melastomateae</taxon>
        <taxon>Melastoma</taxon>
    </lineage>
</organism>
<keyword evidence="2" id="KW-1185">Reference proteome</keyword>
<reference evidence="2" key="1">
    <citation type="journal article" date="2023" name="Front. Plant Sci.">
        <title>Chromosomal-level genome assembly of Melastoma candidum provides insights into trichome evolution.</title>
        <authorList>
            <person name="Zhong Y."/>
            <person name="Wu W."/>
            <person name="Sun C."/>
            <person name="Zou P."/>
            <person name="Liu Y."/>
            <person name="Dai S."/>
            <person name="Zhou R."/>
        </authorList>
    </citation>
    <scope>NUCLEOTIDE SEQUENCE [LARGE SCALE GENOMIC DNA]</scope>
</reference>